<dbReference type="EMBL" id="FOLB01000011">
    <property type="protein sequence ID" value="SFC76808.1"/>
    <property type="molecule type" value="Genomic_DNA"/>
</dbReference>
<feature type="domain" description="MaoC-like" evidence="2">
    <location>
        <begin position="168"/>
        <end position="266"/>
    </location>
</feature>
<proteinExistence type="inferred from homology"/>
<evidence type="ECO:0000259" key="2">
    <source>
        <dbReference type="Pfam" id="PF01575"/>
    </source>
</evidence>
<dbReference type="GO" id="GO:0044594">
    <property type="term" value="F:17-beta-hydroxysteroid dehydrogenase (NAD+) activity"/>
    <property type="evidence" value="ECO:0007669"/>
    <property type="project" value="TreeGrafter"/>
</dbReference>
<dbReference type="GO" id="GO:0004300">
    <property type="term" value="F:enoyl-CoA hydratase activity"/>
    <property type="evidence" value="ECO:0007669"/>
    <property type="project" value="TreeGrafter"/>
</dbReference>
<protein>
    <submittedName>
        <fullName evidence="4">Acyl dehydratase</fullName>
    </submittedName>
</protein>
<dbReference type="InterPro" id="IPR029069">
    <property type="entry name" value="HotDog_dom_sf"/>
</dbReference>
<organism evidence="4 5">
    <name type="scientific">Nocardioides terrae</name>
    <dbReference type="NCBI Taxonomy" id="574651"/>
    <lineage>
        <taxon>Bacteria</taxon>
        <taxon>Bacillati</taxon>
        <taxon>Actinomycetota</taxon>
        <taxon>Actinomycetes</taxon>
        <taxon>Propionibacteriales</taxon>
        <taxon>Nocardioidaceae</taxon>
        <taxon>Nocardioides</taxon>
    </lineage>
</organism>
<dbReference type="Pfam" id="PF22622">
    <property type="entry name" value="MFE-2_hydrat-2_N"/>
    <property type="match status" value="1"/>
</dbReference>
<dbReference type="Pfam" id="PF01575">
    <property type="entry name" value="MaoC_dehydratas"/>
    <property type="match status" value="1"/>
</dbReference>
<evidence type="ECO:0000313" key="5">
    <source>
        <dbReference type="Proteomes" id="UP000198832"/>
    </source>
</evidence>
<dbReference type="SUPFAM" id="SSF54637">
    <property type="entry name" value="Thioesterase/thiol ester dehydrase-isomerase"/>
    <property type="match status" value="2"/>
</dbReference>
<gene>
    <name evidence="4" type="ORF">SAMN04487968_11126</name>
</gene>
<dbReference type="RefSeq" id="WP_091125098.1">
    <property type="nucleotide sequence ID" value="NZ_FOLB01000011.1"/>
</dbReference>
<comment type="similarity">
    <text evidence="1">Belongs to the enoyl-CoA hydratase/isomerase family.</text>
</comment>
<dbReference type="OrthoDB" id="5522043at2"/>
<dbReference type="InterPro" id="IPR002539">
    <property type="entry name" value="MaoC-like_dom"/>
</dbReference>
<dbReference type="InterPro" id="IPR054357">
    <property type="entry name" value="MFE-2_N"/>
</dbReference>
<dbReference type="PANTHER" id="PTHR13078:SF59">
    <property type="entry name" value="ENOYL-COA HYDRATASE CHSH3"/>
    <property type="match status" value="1"/>
</dbReference>
<evidence type="ECO:0000313" key="4">
    <source>
        <dbReference type="EMBL" id="SFC76808.1"/>
    </source>
</evidence>
<accession>A0A1I1M0S5</accession>
<dbReference type="PANTHER" id="PTHR13078">
    <property type="entry name" value="PEROXISOMAL MULTIFUNCTIONAL ENZYME TYPE 2-RELATED"/>
    <property type="match status" value="1"/>
</dbReference>
<dbReference type="GO" id="GO:0003857">
    <property type="term" value="F:(3S)-3-hydroxyacyl-CoA dehydrogenase (NAD+) activity"/>
    <property type="evidence" value="ECO:0007669"/>
    <property type="project" value="TreeGrafter"/>
</dbReference>
<reference evidence="4 5" key="1">
    <citation type="submission" date="2016-10" db="EMBL/GenBank/DDBJ databases">
        <authorList>
            <person name="de Groot N.N."/>
        </authorList>
    </citation>
    <scope>NUCLEOTIDE SEQUENCE [LARGE SCALE GENOMIC DNA]</scope>
    <source>
        <strain evidence="4 5">CGMCC 1.7056</strain>
    </source>
</reference>
<name>A0A1I1M0S5_9ACTN</name>
<keyword evidence="5" id="KW-1185">Reference proteome</keyword>
<dbReference type="Gene3D" id="3.10.129.10">
    <property type="entry name" value="Hotdog Thioesterase"/>
    <property type="match status" value="2"/>
</dbReference>
<evidence type="ECO:0000259" key="3">
    <source>
        <dbReference type="Pfam" id="PF22622"/>
    </source>
</evidence>
<dbReference type="CDD" id="cd03448">
    <property type="entry name" value="HDE_HSD"/>
    <property type="match status" value="1"/>
</dbReference>
<dbReference type="GO" id="GO:0006635">
    <property type="term" value="P:fatty acid beta-oxidation"/>
    <property type="evidence" value="ECO:0007669"/>
    <property type="project" value="TreeGrafter"/>
</dbReference>
<dbReference type="STRING" id="574651.SAMN04487968_11126"/>
<sequence length="292" mass="30893">MPIDPDQAIGASLPDLPFSWTSSDVLLYHLAIGAGQRADDPVDPAALRLTFDDDHLQVLPSFGVVAPGFHRTMPPNLAIPGIDIDLTQVLHGAQSVQVHRPIPTAGSGTLRTEVSDIWDKGKAAVIVQSGTAVSDDGEDLWTVTSTIFVRGEGGWGGDRGPSTAVVVPERAADAETTYAVSPQQALLYRLCGDRNPLHADPAFAARAGFPRPILHGLCSYGIVLREVTDLLLDRDPSRVGGFSARFSGIVFPGESIRVEAWDGEESIVVRASIAGGERDGSPVLSDCVVTKA</sequence>
<dbReference type="Proteomes" id="UP000198832">
    <property type="component" value="Unassembled WGS sequence"/>
</dbReference>
<feature type="domain" description="Peroxisomal multifunctional enzyme type 2-like N-terminal" evidence="3">
    <location>
        <begin position="18"/>
        <end position="151"/>
    </location>
</feature>
<evidence type="ECO:0000256" key="1">
    <source>
        <dbReference type="ARBA" id="ARBA00005254"/>
    </source>
</evidence>
<dbReference type="AlphaFoldDB" id="A0A1I1M0S5"/>